<dbReference type="EMBL" id="CAXKWB010104887">
    <property type="protein sequence ID" value="CAL4227774.1"/>
    <property type="molecule type" value="Genomic_DNA"/>
</dbReference>
<dbReference type="AlphaFoldDB" id="A0AAV2SNG9"/>
<gene>
    <name evidence="2" type="ORF">MNOR_LOCUS39557</name>
</gene>
<comment type="caution">
    <text evidence="2">The sequence shown here is derived from an EMBL/GenBank/DDBJ whole genome shotgun (WGS) entry which is preliminary data.</text>
</comment>
<dbReference type="InterPro" id="IPR046824">
    <property type="entry name" value="Mss51-like_C"/>
</dbReference>
<feature type="non-terminal residue" evidence="2">
    <location>
        <position position="1"/>
    </location>
</feature>
<evidence type="ECO:0000313" key="2">
    <source>
        <dbReference type="EMBL" id="CAL4227774.1"/>
    </source>
</evidence>
<evidence type="ECO:0000259" key="1">
    <source>
        <dbReference type="Pfam" id="PF20179"/>
    </source>
</evidence>
<feature type="domain" description="Mitochondrial splicing suppressor 51-like C-terminal" evidence="1">
    <location>
        <begin position="10"/>
        <end position="125"/>
    </location>
</feature>
<accession>A0AAV2SNG9</accession>
<protein>
    <recommendedName>
        <fullName evidence="1">Mitochondrial splicing suppressor 51-like C-terminal domain-containing protein</fullName>
    </recommendedName>
</protein>
<evidence type="ECO:0000313" key="3">
    <source>
        <dbReference type="Proteomes" id="UP001497623"/>
    </source>
</evidence>
<reference evidence="2 3" key="1">
    <citation type="submission" date="2024-05" db="EMBL/GenBank/DDBJ databases">
        <authorList>
            <person name="Wallberg A."/>
        </authorList>
    </citation>
    <scope>NUCLEOTIDE SEQUENCE [LARGE SCALE GENOMIC DNA]</scope>
</reference>
<keyword evidence="3" id="KW-1185">Reference proteome</keyword>
<proteinExistence type="predicted"/>
<name>A0AAV2SNG9_MEGNR</name>
<dbReference type="Proteomes" id="UP001497623">
    <property type="component" value="Unassembled WGS sequence"/>
</dbReference>
<organism evidence="2 3">
    <name type="scientific">Meganyctiphanes norvegica</name>
    <name type="common">Northern krill</name>
    <name type="synonym">Thysanopoda norvegica</name>
    <dbReference type="NCBI Taxonomy" id="48144"/>
    <lineage>
        <taxon>Eukaryota</taxon>
        <taxon>Metazoa</taxon>
        <taxon>Ecdysozoa</taxon>
        <taxon>Arthropoda</taxon>
        <taxon>Crustacea</taxon>
        <taxon>Multicrustacea</taxon>
        <taxon>Malacostraca</taxon>
        <taxon>Eumalacostraca</taxon>
        <taxon>Eucarida</taxon>
        <taxon>Euphausiacea</taxon>
        <taxon>Euphausiidae</taxon>
        <taxon>Meganyctiphanes</taxon>
    </lineage>
</organism>
<dbReference type="Pfam" id="PF20179">
    <property type="entry name" value="MSS51_C"/>
    <property type="match status" value="1"/>
</dbReference>
<sequence>DRTKNKHQTCRRLKRCGDCKSKGRYITFAVYPIHYHMFFSSDYYETPDVVAVYSGLNCLPTDEPEEEIHTIMSYKNMTYSKETLVIITDFMEPDLKCSLSAVLEGRNDLLLETPIQKNPYHGLKDKIAPNYDNELFLFNDRLYMAAVRRADNDLQNSDSDETLTDYDLD</sequence>